<comment type="caution">
    <text evidence="1">The sequence shown here is derived from an EMBL/GenBank/DDBJ whole genome shotgun (WGS) entry which is preliminary data.</text>
</comment>
<name>A0A0F9JZ00_9ZZZZ</name>
<sequence>MTDCREKRVSPQDLIVEMRAIVERAE</sequence>
<gene>
    <name evidence="1" type="ORF">LCGC14_1468340</name>
</gene>
<proteinExistence type="predicted"/>
<evidence type="ECO:0000313" key="1">
    <source>
        <dbReference type="EMBL" id="KKM67706.1"/>
    </source>
</evidence>
<dbReference type="EMBL" id="LAZR01010301">
    <property type="protein sequence ID" value="KKM67706.1"/>
    <property type="molecule type" value="Genomic_DNA"/>
</dbReference>
<feature type="non-terminal residue" evidence="1">
    <location>
        <position position="26"/>
    </location>
</feature>
<protein>
    <submittedName>
        <fullName evidence="1">Uncharacterized protein</fullName>
    </submittedName>
</protein>
<accession>A0A0F9JZ00</accession>
<organism evidence="1">
    <name type="scientific">marine sediment metagenome</name>
    <dbReference type="NCBI Taxonomy" id="412755"/>
    <lineage>
        <taxon>unclassified sequences</taxon>
        <taxon>metagenomes</taxon>
        <taxon>ecological metagenomes</taxon>
    </lineage>
</organism>
<reference evidence="1" key="1">
    <citation type="journal article" date="2015" name="Nature">
        <title>Complex archaea that bridge the gap between prokaryotes and eukaryotes.</title>
        <authorList>
            <person name="Spang A."/>
            <person name="Saw J.H."/>
            <person name="Jorgensen S.L."/>
            <person name="Zaremba-Niedzwiedzka K."/>
            <person name="Martijn J."/>
            <person name="Lind A.E."/>
            <person name="van Eijk R."/>
            <person name="Schleper C."/>
            <person name="Guy L."/>
            <person name="Ettema T.J."/>
        </authorList>
    </citation>
    <scope>NUCLEOTIDE SEQUENCE</scope>
</reference>
<dbReference type="AlphaFoldDB" id="A0A0F9JZ00"/>